<gene>
    <name evidence="1" type="ORF">ACFQ2K_02845</name>
</gene>
<evidence type="ECO:0000313" key="1">
    <source>
        <dbReference type="EMBL" id="MFD0621891.1"/>
    </source>
</evidence>
<name>A0ABW2WMV3_9ACTN</name>
<organism evidence="1 2">
    <name type="scientific">Streptomyces sanglieri</name>
    <dbReference type="NCBI Taxonomy" id="193460"/>
    <lineage>
        <taxon>Bacteria</taxon>
        <taxon>Bacillati</taxon>
        <taxon>Actinomycetota</taxon>
        <taxon>Actinomycetes</taxon>
        <taxon>Kitasatosporales</taxon>
        <taxon>Streptomycetaceae</taxon>
        <taxon>Streptomyces</taxon>
    </lineage>
</organism>
<accession>A0ABW2WMV3</accession>
<dbReference type="Proteomes" id="UP001596915">
    <property type="component" value="Unassembled WGS sequence"/>
</dbReference>
<comment type="caution">
    <text evidence="1">The sequence shown here is derived from an EMBL/GenBank/DDBJ whole genome shotgun (WGS) entry which is preliminary data.</text>
</comment>
<sequence>MRMPIRHVAGNVMWTVHGQVWAVYRVAGADAAHTSRRAKEQRLKQLEALVKALRGESMLLSLCPAVDPASVVAKMTEGVDLVASPRYRKATDVLRGSWSSWS</sequence>
<evidence type="ECO:0008006" key="3">
    <source>
        <dbReference type="Google" id="ProtNLM"/>
    </source>
</evidence>
<evidence type="ECO:0000313" key="2">
    <source>
        <dbReference type="Proteomes" id="UP001596915"/>
    </source>
</evidence>
<reference evidence="2" key="1">
    <citation type="journal article" date="2019" name="Int. J. Syst. Evol. Microbiol.">
        <title>The Global Catalogue of Microorganisms (GCM) 10K type strain sequencing project: providing services to taxonomists for standard genome sequencing and annotation.</title>
        <authorList>
            <consortium name="The Broad Institute Genomics Platform"/>
            <consortium name="The Broad Institute Genome Sequencing Center for Infectious Disease"/>
            <person name="Wu L."/>
            <person name="Ma J."/>
        </authorList>
    </citation>
    <scope>NUCLEOTIDE SEQUENCE [LARGE SCALE GENOMIC DNA]</scope>
    <source>
        <strain evidence="2">JCM 12607</strain>
    </source>
</reference>
<dbReference type="EMBL" id="JBHTGL010000005">
    <property type="protein sequence ID" value="MFD0621891.1"/>
    <property type="molecule type" value="Genomic_DNA"/>
</dbReference>
<keyword evidence="2" id="KW-1185">Reference proteome</keyword>
<proteinExistence type="predicted"/>
<protein>
    <recommendedName>
        <fullName evidence="3">Integrase</fullName>
    </recommendedName>
</protein>